<dbReference type="RefSeq" id="WP_129350760.1">
    <property type="nucleotide sequence ID" value="NZ_CP026538.1"/>
</dbReference>
<evidence type="ECO:0000313" key="3">
    <source>
        <dbReference type="Proteomes" id="UP000293296"/>
    </source>
</evidence>
<evidence type="ECO:0000313" key="2">
    <source>
        <dbReference type="EMBL" id="QAZ66854.1"/>
    </source>
</evidence>
<reference evidence="2 3" key="1">
    <citation type="submission" date="2018-02" db="EMBL/GenBank/DDBJ databases">
        <title>Genome sequence of Desulfovibrio carbinolicus DSM 3852.</title>
        <authorList>
            <person name="Wilbanks E."/>
            <person name="Skennerton C.T."/>
            <person name="Orphan V.J."/>
        </authorList>
    </citation>
    <scope>NUCLEOTIDE SEQUENCE [LARGE SCALE GENOMIC DNA]</scope>
    <source>
        <strain evidence="2 3">DSM 3852</strain>
    </source>
</reference>
<dbReference type="EMBL" id="CP026538">
    <property type="protein sequence ID" value="QAZ66854.1"/>
    <property type="molecule type" value="Genomic_DNA"/>
</dbReference>
<evidence type="ECO:0000259" key="1">
    <source>
        <dbReference type="Pfam" id="PF01965"/>
    </source>
</evidence>
<dbReference type="KEGG" id="dcb:C3Y92_06210"/>
<dbReference type="Proteomes" id="UP000293296">
    <property type="component" value="Chromosome"/>
</dbReference>
<dbReference type="Gene3D" id="3.40.50.880">
    <property type="match status" value="1"/>
</dbReference>
<dbReference type="PANTHER" id="PTHR48094:SF19">
    <property type="entry name" value="DJ-1_PFPI DOMAIN-CONTAINING PROTEIN"/>
    <property type="match status" value="1"/>
</dbReference>
<accession>A0A4P6HK47</accession>
<name>A0A4P6HK47_9BACT</name>
<gene>
    <name evidence="2" type="ORF">C3Y92_06210</name>
</gene>
<dbReference type="InterPro" id="IPR002818">
    <property type="entry name" value="DJ-1/PfpI"/>
</dbReference>
<dbReference type="InterPro" id="IPR029062">
    <property type="entry name" value="Class_I_gatase-like"/>
</dbReference>
<organism evidence="2 3">
    <name type="scientific">Solidesulfovibrio carbinolicus</name>
    <dbReference type="NCBI Taxonomy" id="296842"/>
    <lineage>
        <taxon>Bacteria</taxon>
        <taxon>Pseudomonadati</taxon>
        <taxon>Thermodesulfobacteriota</taxon>
        <taxon>Desulfovibrionia</taxon>
        <taxon>Desulfovibrionales</taxon>
        <taxon>Desulfovibrionaceae</taxon>
        <taxon>Solidesulfovibrio</taxon>
    </lineage>
</organism>
<protein>
    <submittedName>
        <fullName evidence="2">Thiamine biosynthesis protein ThiJ</fullName>
    </submittedName>
</protein>
<dbReference type="InterPro" id="IPR050325">
    <property type="entry name" value="Prot/Nucl_acid_deglycase"/>
</dbReference>
<keyword evidence="3" id="KW-1185">Reference proteome</keyword>
<proteinExistence type="predicted"/>
<dbReference type="GO" id="GO:0005737">
    <property type="term" value="C:cytoplasm"/>
    <property type="evidence" value="ECO:0007669"/>
    <property type="project" value="TreeGrafter"/>
</dbReference>
<dbReference type="AlphaFoldDB" id="A0A4P6HK47"/>
<dbReference type="PANTHER" id="PTHR48094">
    <property type="entry name" value="PROTEIN/NUCLEIC ACID DEGLYCASE DJ-1-RELATED"/>
    <property type="match status" value="1"/>
</dbReference>
<dbReference type="SUPFAM" id="SSF52317">
    <property type="entry name" value="Class I glutamine amidotransferase-like"/>
    <property type="match status" value="1"/>
</dbReference>
<dbReference type="Pfam" id="PF01965">
    <property type="entry name" value="DJ-1_PfpI"/>
    <property type="match status" value="1"/>
</dbReference>
<feature type="domain" description="DJ-1/PfpI" evidence="1">
    <location>
        <begin position="3"/>
        <end position="167"/>
    </location>
</feature>
<dbReference type="OrthoDB" id="6003696at2"/>
<sequence length="195" mass="21077">MQKAHVLLFDGYADWEIGYVLAELRRIGNLPVATVGFTDAPVVSMGGLTVTPDTTLAAVVPDDVRLFILPGGTLWEQAYPAEALHALLQALDRQAVPLAAICAATTVFAKAGVLQGKKHTSNALKYLREHVPGYQGDKDYVDEMAVTDGHVTTASGLGSVEFARNILGALAIVTPQLRDLWYRAFKYGEYPEDFG</sequence>